<evidence type="ECO:0000259" key="18">
    <source>
        <dbReference type="PROSITE" id="PS51117"/>
    </source>
</evidence>
<evidence type="ECO:0000256" key="9">
    <source>
        <dbReference type="ARBA" id="ARBA00023054"/>
    </source>
</evidence>
<dbReference type="GO" id="GO:0009887">
    <property type="term" value="P:animal organ morphogenesis"/>
    <property type="evidence" value="ECO:0007669"/>
    <property type="project" value="TreeGrafter"/>
</dbReference>
<feature type="coiled-coil region" evidence="14">
    <location>
        <begin position="1688"/>
        <end position="1719"/>
    </location>
</feature>
<dbReference type="Gene3D" id="2.10.25.10">
    <property type="entry name" value="Laminin"/>
    <property type="match status" value="11"/>
</dbReference>
<evidence type="ECO:0000256" key="5">
    <source>
        <dbReference type="ARBA" id="ARBA00022729"/>
    </source>
</evidence>
<feature type="signal peptide" evidence="15">
    <location>
        <begin position="1"/>
        <end position="30"/>
    </location>
</feature>
<evidence type="ECO:0000256" key="2">
    <source>
        <dbReference type="ARBA" id="ARBA00004302"/>
    </source>
</evidence>
<dbReference type="PROSITE" id="PS51117">
    <property type="entry name" value="LAMININ_NTER"/>
    <property type="match status" value="1"/>
</dbReference>
<feature type="disulfide bond" evidence="13">
    <location>
        <begin position="853"/>
        <end position="870"/>
    </location>
</feature>
<evidence type="ECO:0000256" key="1">
    <source>
        <dbReference type="ARBA" id="ARBA00002418"/>
    </source>
</evidence>
<accession>A0A7G3AQI3</accession>
<evidence type="ECO:0000256" key="11">
    <source>
        <dbReference type="ARBA" id="ARBA00023180"/>
    </source>
</evidence>
<dbReference type="FunFam" id="2.10.25.10:FF:000011">
    <property type="entry name" value="Cadherin EGF LAG seven-pass G-type receptor"/>
    <property type="match status" value="1"/>
</dbReference>
<dbReference type="GO" id="GO:0005608">
    <property type="term" value="C:laminin-3 complex"/>
    <property type="evidence" value="ECO:0007669"/>
    <property type="project" value="UniProtKB-ARBA"/>
</dbReference>
<feature type="disulfide bond" evidence="13">
    <location>
        <begin position="1029"/>
        <end position="1038"/>
    </location>
</feature>
<evidence type="ECO:0000256" key="14">
    <source>
        <dbReference type="SAM" id="Coils"/>
    </source>
</evidence>
<feature type="disulfide bond" evidence="13">
    <location>
        <begin position="395"/>
        <end position="404"/>
    </location>
</feature>
<evidence type="ECO:0000256" key="15">
    <source>
        <dbReference type="SAM" id="SignalP"/>
    </source>
</evidence>
<dbReference type="FunFam" id="2.10.25.10:FF:000065">
    <property type="entry name" value="Laminin subunit beta 1"/>
    <property type="match status" value="1"/>
</dbReference>
<dbReference type="SMART" id="SM00180">
    <property type="entry name" value="EGF_Lam"/>
    <property type="match status" value="13"/>
</dbReference>
<dbReference type="PRINTS" id="PR00011">
    <property type="entry name" value="EGFLAMININ"/>
</dbReference>
<feature type="domain" description="Laminin EGF-like" evidence="16">
    <location>
        <begin position="365"/>
        <end position="427"/>
    </location>
</feature>
<comment type="function">
    <text evidence="1">Binding to cells via a high affinity receptor, laminin is thought to mediate the attachment, migration and organization of cells into tissues during embryonic development by interacting with other extracellular matrix components.</text>
</comment>
<feature type="domain" description="Laminin EGF-like" evidence="16">
    <location>
        <begin position="488"/>
        <end position="538"/>
    </location>
</feature>
<keyword evidence="8" id="KW-0130">Cell adhesion</keyword>
<evidence type="ECO:0000256" key="4">
    <source>
        <dbReference type="ARBA" id="ARBA00022530"/>
    </source>
</evidence>
<feature type="domain" description="Laminin EGF-like" evidence="16">
    <location>
        <begin position="428"/>
        <end position="487"/>
    </location>
</feature>
<evidence type="ECO:0000313" key="19">
    <source>
        <dbReference type="EMBL" id="MBC1174745.1"/>
    </source>
</evidence>
<organism evidence="19">
    <name type="scientific">Lutzomyia longipalpis</name>
    <name type="common">Sand fly</name>
    <dbReference type="NCBI Taxonomy" id="7200"/>
    <lineage>
        <taxon>Eukaryota</taxon>
        <taxon>Metazoa</taxon>
        <taxon>Ecdysozoa</taxon>
        <taxon>Arthropoda</taxon>
        <taxon>Hexapoda</taxon>
        <taxon>Insecta</taxon>
        <taxon>Pterygota</taxon>
        <taxon>Neoptera</taxon>
        <taxon>Endopterygota</taxon>
        <taxon>Diptera</taxon>
        <taxon>Nematocera</taxon>
        <taxon>Psychodoidea</taxon>
        <taxon>Psychodidae</taxon>
        <taxon>Lutzomyia</taxon>
        <taxon>Lutzomyia</taxon>
    </lineage>
</organism>
<feature type="domain" description="Laminin EGF-like" evidence="16">
    <location>
        <begin position="1057"/>
        <end position="1107"/>
    </location>
</feature>
<feature type="disulfide bond" evidence="13">
    <location>
        <begin position="805"/>
        <end position="822"/>
    </location>
</feature>
<feature type="coiled-coil region" evidence="14">
    <location>
        <begin position="1460"/>
        <end position="1487"/>
    </location>
</feature>
<dbReference type="FunFam" id="2.10.25.10:FF:000333">
    <property type="entry name" value="netrin-4 isoform X2"/>
    <property type="match status" value="1"/>
</dbReference>
<dbReference type="FunFam" id="2.10.25.10:FF:000090">
    <property type="entry name" value="laminin subunit alpha"/>
    <property type="match status" value="1"/>
</dbReference>
<dbReference type="PANTHER" id="PTHR10574">
    <property type="entry name" value="NETRIN/LAMININ-RELATED"/>
    <property type="match status" value="1"/>
</dbReference>
<keyword evidence="7" id="KW-0084">Basement membrane</keyword>
<dbReference type="FunFam" id="2.170.300.10:FF:000004">
    <property type="entry name" value="Laminin subunit beta 1"/>
    <property type="match status" value="1"/>
</dbReference>
<feature type="disulfide bond" evidence="13">
    <location>
        <begin position="916"/>
        <end position="925"/>
    </location>
</feature>
<evidence type="ECO:0000256" key="7">
    <source>
        <dbReference type="ARBA" id="ARBA00022869"/>
    </source>
</evidence>
<feature type="disulfide bond" evidence="13">
    <location>
        <begin position="872"/>
        <end position="881"/>
    </location>
</feature>
<dbReference type="PROSITE" id="PS50027">
    <property type="entry name" value="EGF_LAM_2"/>
    <property type="match status" value="12"/>
</dbReference>
<dbReference type="InterPro" id="IPR056863">
    <property type="entry name" value="LMN_ATRN_NET-like_EGF"/>
</dbReference>
<sequence>MAKISWTSGQLSVLLYIVIILVQCISQISAQHHPSQQFQGARRERPRVAYPRPHRPLQHVHPCEHSSCYPATGNLLIGRENRLYASSTCGLAEPERYCIVSHLKEFKCFLCDTRPETENDPKKNHRIGQIIYKNQPGTLEQSWWQSENGKENVTIQLDLEAEFHFTHLIIVFATFRPAAMLIERSYDFGKSWHVYRYFAHNCPESFPHVKEFSKNITDVICDSRYSGVEPSKNGELIYRVLPPNMNIENPYADHIQNMLKMTNLRINFTRLHTLGDTHLDDRQEIQEKYYYAISNMVVRGSCSCYGHASRCLPLDGVVNKYDMVHGRCECTHNTKGLNCEECEDFYNDLPWNPALGKQTNACKKCNCNNHASSCHFDQAVYEHSGKISGGVCDNCQHHTQGQHCEECVPFYYRDPNEDIQSPYVCKPCDCDPHGSVDDGICDSVTDPEYNIEAGACHCKVNVKGRRCDSCKDGFWNLNPDNPLGCENCTCNTLGTINNSGCNMYTGECTCKRLVIGKDCNECMPETYGLSDSHDGCSPCNCDSGGALDNNCDVTTGQCRCRPNMTGRMCHIPLQNHFIPSLQKIYEAEEAICTGFSSYGNCSIVVQEWPEYHRPKVTGPGYVRVPERTELVFVVDDIPRTMSYNVLIRYSTQTPGDWEIGTITVLRPDEYDPDGSCPQAHPSYETRRPIVLPEHQSSVVGLEDVCLERGKVYKFKIHFERHNHAEDNAAAQIFIDSIVLVPQIDVTSLFNFTAPPYENRQRENEKYRCNETFYDGNYDGNLQQECEDLSRSISTIVHDGATPCNCNPTGSLSKNCNDFGGNCQCKTNVVGRQCDRCAPGTYGFSPEGCKACDCNSIGSRDNECDLITGQCNCVANAYGRECDQCLPGFWNFPNCQMCECNGHAHTCNSKTGECTNCQDFTTGYRCDSCIDGFYGNPLLGSEIGCRPCRCPGTQSSGEYHAHGCTLDPRTNDMICHCKQGYTGAKCDVCADNYYGNEETGGECLPCDCSNNIDPAVPGNCDPHTGHCLNCLHNTAGTKCEYCKDGFHGNALLQQCTPCYCDLLGTDNVIQHCNRTTGQCPCLQNVEGLRCDKCTMNHWKIAKGEGCEPCGCDIHGSYRDQCNPYDGQCECRQGFGGRQCNQCETNYWGDPNKECFECKCDVYGSATQQCDRVTGQCQCIKGIGGYKCNECDRGYLGQAPYCSPCGECFDNWDLILSNLKNETLRVIDEAKNIKTVGATGAYTKEFDTMGKKLEKIRQLLENTTISGQDIEGLESEVQNLRKALNGALENIKRTENYLEDLDSNINLANVELLDLHNRTENIKNLAGDLKRNATQLQEANVDGALNLTRQAYERVLLVNQKEMETQELIENAARQCKRTEILVNRTSDEVRKLSGSNAEALVEYEGILEDLNGRLPDLNELMCGGRGEPCDDLCGGAGCGVCGGLSCEKGALTKAEKALNYAKDTEKTLREKDEQAEELIRSLSQAKTNASEAWRRANRVFNESELYYNETDDYINVARSYITNLTDVINSNTALPSEIEAIADETLKLALELDPEEIKNLATRIDETVSSLENVEDIIEQTRGDLATVENLKDRANHAKKRADEVLTEAKNVAKALEDADEAQEKASEAISKANEDISSARIDLDQIDGETGDAQKKAHETATTVNILTGKLTELGKKFLKNDLDANEIQRQSDNVKDLANNAHELVTQLKNDYKQANNSLSAKAVTSESARERAQQLLQRASRITVETTGKLKELRDMEDVYKVNGRELESLQQRIASLNDDMTKYLTKIQMDSDRYRQCTS</sequence>
<dbReference type="PROSITE" id="PS01248">
    <property type="entry name" value="EGF_LAM_1"/>
    <property type="match status" value="5"/>
</dbReference>
<comment type="caution">
    <text evidence="13">Lacks conserved residue(s) required for the propagation of feature annotation.</text>
</comment>
<feature type="domain" description="Laminin IV type B" evidence="17">
    <location>
        <begin position="577"/>
        <end position="797"/>
    </location>
</feature>
<keyword evidence="9 14" id="KW-0175">Coiled coil</keyword>
<dbReference type="SMART" id="SM00136">
    <property type="entry name" value="LamNT"/>
    <property type="match status" value="1"/>
</dbReference>
<evidence type="ECO:0000256" key="8">
    <source>
        <dbReference type="ARBA" id="ARBA00022889"/>
    </source>
</evidence>
<dbReference type="InterPro" id="IPR002049">
    <property type="entry name" value="LE_dom"/>
</dbReference>
<feature type="disulfide bond" evidence="13">
    <location>
        <begin position="1080"/>
        <end position="1089"/>
    </location>
</feature>
<feature type="domain" description="Laminin EGF-like" evidence="16">
    <location>
        <begin position="947"/>
        <end position="1004"/>
    </location>
</feature>
<dbReference type="SMART" id="SM00181">
    <property type="entry name" value="EGF"/>
    <property type="match status" value="8"/>
</dbReference>
<dbReference type="Pfam" id="PF21199">
    <property type="entry name" value="LAMININ_IV_B"/>
    <property type="match status" value="1"/>
</dbReference>
<dbReference type="GO" id="GO:0016477">
    <property type="term" value="P:cell migration"/>
    <property type="evidence" value="ECO:0007669"/>
    <property type="project" value="TreeGrafter"/>
</dbReference>
<reference evidence="19" key="1">
    <citation type="journal article" date="2020" name="BMC">
        <title>Leishmania infection induces a limited differential gene expression in the sand fly midgut.</title>
        <authorList>
            <person name="Coutinho-Abreu I.V."/>
            <person name="Serafim T.D."/>
            <person name="Meneses C."/>
            <person name="Kamhawi S."/>
            <person name="Oliveira F."/>
            <person name="Valenzuela J.G."/>
        </authorList>
    </citation>
    <scope>NUCLEOTIDE SEQUENCE</scope>
    <source>
        <strain evidence="19">Jacobina</strain>
        <tissue evidence="19">Midgut</tissue>
    </source>
</reference>
<feature type="domain" description="Laminin EGF-like" evidence="16">
    <location>
        <begin position="851"/>
        <end position="896"/>
    </location>
</feature>
<dbReference type="InterPro" id="IPR050440">
    <property type="entry name" value="Laminin/Netrin_ECM"/>
</dbReference>
<feature type="disulfide bond" evidence="13">
    <location>
        <begin position="458"/>
        <end position="467"/>
    </location>
</feature>
<dbReference type="VEuPathDB" id="VectorBase:LLONM1_010297"/>
<dbReference type="FunFam" id="2.10.25.10:FF:000280">
    <property type="entry name" value="Laminin subunit beta 4"/>
    <property type="match status" value="1"/>
</dbReference>
<feature type="disulfide bond" evidence="13">
    <location>
        <begin position="824"/>
        <end position="833"/>
    </location>
</feature>
<feature type="domain" description="Laminin EGF-like" evidence="16">
    <location>
        <begin position="897"/>
        <end position="946"/>
    </location>
</feature>
<dbReference type="InterPro" id="IPR008211">
    <property type="entry name" value="Laminin_N"/>
</dbReference>
<feature type="disulfide bond" evidence="13">
    <location>
        <begin position="1108"/>
        <end position="1120"/>
    </location>
</feature>
<evidence type="ECO:0000256" key="13">
    <source>
        <dbReference type="PROSITE-ProRule" id="PRU00460"/>
    </source>
</evidence>
<keyword evidence="4" id="KW-0272">Extracellular matrix</keyword>
<dbReference type="FunFam" id="2.10.25.10:FF:000138">
    <property type="entry name" value="Laminin subunit beta 1"/>
    <property type="match status" value="1"/>
</dbReference>
<feature type="disulfide bond" evidence="13">
    <location>
        <begin position="1156"/>
        <end position="1168"/>
    </location>
</feature>
<dbReference type="Pfam" id="PF00055">
    <property type="entry name" value="Laminin_N"/>
    <property type="match status" value="1"/>
</dbReference>
<feature type="disulfide bond" evidence="13">
    <location>
        <begin position="510"/>
        <end position="519"/>
    </location>
</feature>
<feature type="domain" description="Laminin EGF-like" evidence="16">
    <location>
        <begin position="302"/>
        <end position="364"/>
    </location>
</feature>
<proteinExistence type="predicted"/>
<keyword evidence="11" id="KW-0325">Glycoprotein</keyword>
<name>A0A7G3AQI3_LUTLO</name>
<dbReference type="Gene3D" id="2.170.300.10">
    <property type="entry name" value="Tie2 ligand-binding domain superfamily"/>
    <property type="match status" value="1"/>
</dbReference>
<feature type="disulfide bond" evidence="13">
    <location>
        <begin position="803"/>
        <end position="815"/>
    </location>
</feature>
<dbReference type="PROSITE" id="PS51116">
    <property type="entry name" value="LAMININ_IVB"/>
    <property type="match status" value="1"/>
</dbReference>
<feature type="disulfide bond" evidence="13">
    <location>
        <begin position="988"/>
        <end position="1002"/>
    </location>
</feature>
<dbReference type="SUPFAM" id="SSF58104">
    <property type="entry name" value="Methyl-accepting chemotaxis protein (MCP) signaling domain"/>
    <property type="match status" value="1"/>
</dbReference>
<evidence type="ECO:0000256" key="12">
    <source>
        <dbReference type="ARBA" id="ARBA00023292"/>
    </source>
</evidence>
<keyword evidence="10 13" id="KW-1015">Disulfide bond</keyword>
<protein>
    <submittedName>
        <fullName evidence="19">Putative netrin axonal chemotropic factor</fullName>
    </submittedName>
</protein>
<feature type="domain" description="Laminin EGF-like" evidence="16">
    <location>
        <begin position="803"/>
        <end position="850"/>
    </location>
</feature>
<keyword evidence="6" id="KW-0677">Repeat</keyword>
<dbReference type="FunFam" id="2.10.25.10:FF:000135">
    <property type="entry name" value="Laminin subunit beta 4"/>
    <property type="match status" value="3"/>
</dbReference>
<dbReference type="SUPFAM" id="SSF57196">
    <property type="entry name" value="EGF/Laminin"/>
    <property type="match status" value="13"/>
</dbReference>
<dbReference type="InterPro" id="IPR013015">
    <property type="entry name" value="Laminin_IV_B"/>
</dbReference>
<feature type="disulfide bond" evidence="13">
    <location>
        <begin position="1177"/>
        <end position="1186"/>
    </location>
</feature>
<dbReference type="CDD" id="cd00055">
    <property type="entry name" value="EGF_Lam"/>
    <property type="match status" value="13"/>
</dbReference>
<feature type="disulfide bond" evidence="13">
    <location>
        <begin position="1129"/>
        <end position="1138"/>
    </location>
</feature>
<dbReference type="GO" id="GO:0007411">
    <property type="term" value="P:axon guidance"/>
    <property type="evidence" value="ECO:0007669"/>
    <property type="project" value="TreeGrafter"/>
</dbReference>
<feature type="coiled-coil region" evidence="14">
    <location>
        <begin position="1268"/>
        <end position="1316"/>
    </location>
</feature>
<feature type="domain" description="Laminin EGF-like" evidence="16">
    <location>
        <begin position="1156"/>
        <end position="1202"/>
    </location>
</feature>
<feature type="domain" description="Laminin N-terminal" evidence="18">
    <location>
        <begin position="64"/>
        <end position="301"/>
    </location>
</feature>
<dbReference type="GO" id="GO:0009888">
    <property type="term" value="P:tissue development"/>
    <property type="evidence" value="ECO:0007669"/>
    <property type="project" value="TreeGrafter"/>
</dbReference>
<feature type="disulfide bond" evidence="13">
    <location>
        <begin position="330"/>
        <end position="339"/>
    </location>
</feature>
<evidence type="ECO:0000256" key="10">
    <source>
        <dbReference type="ARBA" id="ARBA00023157"/>
    </source>
</evidence>
<feature type="domain" description="Laminin EGF-like" evidence="16">
    <location>
        <begin position="1005"/>
        <end position="1056"/>
    </location>
</feature>
<dbReference type="GO" id="GO:0030054">
    <property type="term" value="C:cell junction"/>
    <property type="evidence" value="ECO:0007669"/>
    <property type="project" value="UniProtKB-ARBA"/>
</dbReference>
<feature type="disulfide bond" evidence="13">
    <location>
        <begin position="976"/>
        <end position="985"/>
    </location>
</feature>
<dbReference type="GO" id="GO:0034446">
    <property type="term" value="P:substrate adhesion-dependent cell spreading"/>
    <property type="evidence" value="ECO:0007669"/>
    <property type="project" value="TreeGrafter"/>
</dbReference>
<feature type="coiled-coil region" evidence="14">
    <location>
        <begin position="1762"/>
        <end position="1789"/>
    </location>
</feature>
<feature type="chain" id="PRO_5028803732" evidence="15">
    <location>
        <begin position="31"/>
        <end position="1802"/>
    </location>
</feature>
<dbReference type="FunFam" id="2.10.25.10:FF:000130">
    <property type="entry name" value="Laminin subunit beta 1"/>
    <property type="match status" value="1"/>
</dbReference>
<evidence type="ECO:0000256" key="6">
    <source>
        <dbReference type="ARBA" id="ARBA00022737"/>
    </source>
</evidence>
<evidence type="ECO:0000259" key="16">
    <source>
        <dbReference type="PROSITE" id="PS50027"/>
    </source>
</evidence>
<dbReference type="InterPro" id="IPR000742">
    <property type="entry name" value="EGF"/>
</dbReference>
<dbReference type="FunFam" id="2.60.120.260:FF:000010">
    <property type="entry name" value="Laminin subunit beta 1"/>
    <property type="match status" value="1"/>
</dbReference>
<evidence type="ECO:0000259" key="17">
    <source>
        <dbReference type="PROSITE" id="PS51116"/>
    </source>
</evidence>
<dbReference type="Pfam" id="PF24973">
    <property type="entry name" value="EGF_LMN_ATRN"/>
    <property type="match status" value="2"/>
</dbReference>
<dbReference type="PANTHER" id="PTHR10574:SF375">
    <property type="entry name" value="LAMININ SUBUNIT BETA-1"/>
    <property type="match status" value="1"/>
</dbReference>
<dbReference type="FunFam" id="2.10.25.10:FF:000084">
    <property type="entry name" value="Laminin subunit alpha 3"/>
    <property type="match status" value="1"/>
</dbReference>
<dbReference type="EMBL" id="GITU01006042">
    <property type="protein sequence ID" value="MBC1174745.1"/>
    <property type="molecule type" value="Transcribed_RNA"/>
</dbReference>
<feature type="disulfide bond" evidence="13">
    <location>
        <begin position="1110"/>
        <end position="1127"/>
    </location>
</feature>
<feature type="disulfide bond" evidence="13">
    <location>
        <begin position="1158"/>
        <end position="1175"/>
    </location>
</feature>
<feature type="disulfide bond" evidence="13">
    <location>
        <begin position="522"/>
        <end position="536"/>
    </location>
</feature>
<feature type="coiled-coil region" evidence="14">
    <location>
        <begin position="1570"/>
        <end position="1635"/>
    </location>
</feature>
<feature type="disulfide bond" evidence="13">
    <location>
        <begin position="851"/>
        <end position="863"/>
    </location>
</feature>
<keyword evidence="5 15" id="KW-0732">Signal</keyword>
<dbReference type="GO" id="GO:0070831">
    <property type="term" value="P:basement membrane assembly"/>
    <property type="evidence" value="ECO:0007669"/>
    <property type="project" value="TreeGrafter"/>
</dbReference>
<dbReference type="Gene3D" id="2.60.120.260">
    <property type="entry name" value="Galactose-binding domain-like"/>
    <property type="match status" value="1"/>
</dbReference>
<evidence type="ECO:0000256" key="3">
    <source>
        <dbReference type="ARBA" id="ARBA00022525"/>
    </source>
</evidence>
<dbReference type="Pfam" id="PF00053">
    <property type="entry name" value="EGF_laminin"/>
    <property type="match status" value="11"/>
</dbReference>
<feature type="domain" description="Laminin EGF-like" evidence="16">
    <location>
        <begin position="1108"/>
        <end position="1155"/>
    </location>
</feature>
<dbReference type="FunFam" id="2.170.300.10:FF:000001">
    <property type="entry name" value="Laminin subunit beta-1"/>
    <property type="match status" value="1"/>
</dbReference>
<keyword evidence="3" id="KW-0964">Secreted</keyword>
<keyword evidence="12 13" id="KW-0424">Laminin EGF-like domain</keyword>
<comment type="subcellular location">
    <subcellularLocation>
        <location evidence="2">Secreted</location>
        <location evidence="2">Extracellular space</location>
        <location evidence="2">Extracellular matrix</location>
        <location evidence="2">Basement membrane</location>
    </subcellularLocation>
</comment>